<protein>
    <recommendedName>
        <fullName evidence="4">Ubiquitin-like protease family profile domain-containing protein</fullName>
    </recommendedName>
</protein>
<feature type="region of interest" description="Disordered" evidence="3">
    <location>
        <begin position="1"/>
        <end position="40"/>
    </location>
</feature>
<name>A0A6C0FA58_9ZZZZ</name>
<sequence length="315" mass="37349">MTRKNKKSSSKKNNRSTRSKRDTQEKRKTRKNKLKKLQCGPEGNSKKYTCIRDESICKLKTLWNKRHPDNKIKNTSIRKTWGALKKKLRNVCDKESCWLKQKFAKKGMGKELNIAFAPQSPEKWKKNPNEWLSSTDIIAVMKQYERKYKCFEFIGPSPIDYDTHKMYGECVWEELCHFDLKKEISNGKKKIGIIFNLDPHYKGGSHWVSLFINITKGTIFYFDSVGKTIPPQIKKFVKEVQRQGLHLNNQEPIHFKYDENHPQEHQQGDTECGIYSLYFIIHVLEDKHNEEYFKTHVITDKCVEKFRKVYFNESL</sequence>
<dbReference type="EMBL" id="MN738832">
    <property type="protein sequence ID" value="QHT38568.1"/>
    <property type="molecule type" value="Genomic_DNA"/>
</dbReference>
<dbReference type="InterPro" id="IPR003653">
    <property type="entry name" value="Peptidase_C48_C"/>
</dbReference>
<evidence type="ECO:0000313" key="5">
    <source>
        <dbReference type="EMBL" id="QHT38568.1"/>
    </source>
</evidence>
<dbReference type="InterPro" id="IPR038765">
    <property type="entry name" value="Papain-like_cys_pep_sf"/>
</dbReference>
<proteinExistence type="predicted"/>
<dbReference type="Gene3D" id="3.40.395.10">
    <property type="entry name" value="Adenoviral Proteinase, Chain A"/>
    <property type="match status" value="1"/>
</dbReference>
<reference evidence="5" key="1">
    <citation type="journal article" date="2020" name="Nature">
        <title>Giant virus diversity and host interactions through global metagenomics.</title>
        <authorList>
            <person name="Schulz F."/>
            <person name="Roux S."/>
            <person name="Paez-Espino D."/>
            <person name="Jungbluth S."/>
            <person name="Walsh D.A."/>
            <person name="Denef V.J."/>
            <person name="McMahon K.D."/>
            <person name="Konstantinidis K.T."/>
            <person name="Eloe-Fadrosh E.A."/>
            <person name="Kyrpides N.C."/>
            <person name="Woyke T."/>
        </authorList>
    </citation>
    <scope>NUCLEOTIDE SEQUENCE</scope>
    <source>
        <strain evidence="5">GVMAG-S-ERX556106-38</strain>
    </source>
</reference>
<organism evidence="5">
    <name type="scientific">viral metagenome</name>
    <dbReference type="NCBI Taxonomy" id="1070528"/>
    <lineage>
        <taxon>unclassified sequences</taxon>
        <taxon>metagenomes</taxon>
        <taxon>organismal metagenomes</taxon>
    </lineage>
</organism>
<dbReference type="PROSITE" id="PS50600">
    <property type="entry name" value="ULP_PROTEASE"/>
    <property type="match status" value="1"/>
</dbReference>
<accession>A0A6C0FA58</accession>
<evidence type="ECO:0000259" key="4">
    <source>
        <dbReference type="PROSITE" id="PS50600"/>
    </source>
</evidence>
<feature type="compositionally biased region" description="Basic residues" evidence="3">
    <location>
        <begin position="1"/>
        <end position="18"/>
    </location>
</feature>
<dbReference type="Pfam" id="PF02902">
    <property type="entry name" value="Peptidase_C48"/>
    <property type="match status" value="1"/>
</dbReference>
<feature type="domain" description="Ubiquitin-like protease family profile" evidence="4">
    <location>
        <begin position="114"/>
        <end position="283"/>
    </location>
</feature>
<evidence type="ECO:0000256" key="2">
    <source>
        <dbReference type="ARBA" id="ARBA00022801"/>
    </source>
</evidence>
<evidence type="ECO:0000256" key="1">
    <source>
        <dbReference type="ARBA" id="ARBA00022670"/>
    </source>
</evidence>
<dbReference type="SUPFAM" id="SSF54001">
    <property type="entry name" value="Cysteine proteinases"/>
    <property type="match status" value="1"/>
</dbReference>
<keyword evidence="1" id="KW-0645">Protease</keyword>
<dbReference type="GO" id="GO:0008234">
    <property type="term" value="F:cysteine-type peptidase activity"/>
    <property type="evidence" value="ECO:0007669"/>
    <property type="project" value="InterPro"/>
</dbReference>
<dbReference type="AlphaFoldDB" id="A0A6C0FA58"/>
<dbReference type="GO" id="GO:0006508">
    <property type="term" value="P:proteolysis"/>
    <property type="evidence" value="ECO:0007669"/>
    <property type="project" value="UniProtKB-KW"/>
</dbReference>
<keyword evidence="2" id="KW-0378">Hydrolase</keyword>
<feature type="compositionally biased region" description="Basic residues" evidence="3">
    <location>
        <begin position="27"/>
        <end position="36"/>
    </location>
</feature>
<evidence type="ECO:0000256" key="3">
    <source>
        <dbReference type="SAM" id="MobiDB-lite"/>
    </source>
</evidence>